<reference evidence="1 3" key="1">
    <citation type="submission" date="2013-02" db="EMBL/GenBank/DDBJ databases">
        <title>The Genome Sequence of Enterococcus malodoratus ATCC_43197.</title>
        <authorList>
            <consortium name="The Broad Institute Genome Sequencing Platform"/>
            <consortium name="The Broad Institute Genome Sequencing Center for Infectious Disease"/>
            <person name="Earl A.M."/>
            <person name="Gilmore M.S."/>
            <person name="Lebreton F."/>
            <person name="Walker B."/>
            <person name="Young S.K."/>
            <person name="Zeng Q."/>
            <person name="Gargeya S."/>
            <person name="Fitzgerald M."/>
            <person name="Haas B."/>
            <person name="Abouelleil A."/>
            <person name="Alvarado L."/>
            <person name="Arachchi H.M."/>
            <person name="Berlin A.M."/>
            <person name="Chapman S.B."/>
            <person name="Dewar J."/>
            <person name="Goldberg J."/>
            <person name="Griggs A."/>
            <person name="Gujja S."/>
            <person name="Hansen M."/>
            <person name="Howarth C."/>
            <person name="Imamovic A."/>
            <person name="Larimer J."/>
            <person name="McCowan C."/>
            <person name="Murphy C."/>
            <person name="Neiman D."/>
            <person name="Pearson M."/>
            <person name="Priest M."/>
            <person name="Roberts A."/>
            <person name="Saif S."/>
            <person name="Shea T."/>
            <person name="Sisk P."/>
            <person name="Sykes S."/>
            <person name="Wortman J."/>
            <person name="Nusbaum C."/>
            <person name="Birren B."/>
        </authorList>
    </citation>
    <scope>NUCLEOTIDE SEQUENCE [LARGE SCALE GENOMIC DNA]</scope>
    <source>
        <strain evidence="1 3">ATCC 43197</strain>
    </source>
</reference>
<protein>
    <submittedName>
        <fullName evidence="1">Uncharacterized protein</fullName>
    </submittedName>
</protein>
<evidence type="ECO:0000313" key="2">
    <source>
        <dbReference type="EMBL" id="EOT69577.1"/>
    </source>
</evidence>
<reference evidence="2 4" key="2">
    <citation type="submission" date="2013-03" db="EMBL/GenBank/DDBJ databases">
        <title>The Genome Sequence of Enterococcus malodoratus ATCC_43197 (PacBio/Illumina hybrid assembly).</title>
        <authorList>
            <consortium name="The Broad Institute Genomics Platform"/>
            <consortium name="The Broad Institute Genome Sequencing Center for Infectious Disease"/>
            <person name="Earl A."/>
            <person name="Russ C."/>
            <person name="Gilmore M."/>
            <person name="Surin D."/>
            <person name="Walker B."/>
            <person name="Young S."/>
            <person name="Zeng Q."/>
            <person name="Gargeya S."/>
            <person name="Fitzgerald M."/>
            <person name="Haas B."/>
            <person name="Abouelleil A."/>
            <person name="Allen A.W."/>
            <person name="Alvarado L."/>
            <person name="Arachchi H.M."/>
            <person name="Berlin A.M."/>
            <person name="Chapman S.B."/>
            <person name="Gainer-Dewar J."/>
            <person name="Goldberg J."/>
            <person name="Griggs A."/>
            <person name="Gujja S."/>
            <person name="Hansen M."/>
            <person name="Howarth C."/>
            <person name="Imamovic A."/>
            <person name="Ireland A."/>
            <person name="Larimer J."/>
            <person name="McCowan C."/>
            <person name="Murphy C."/>
            <person name="Pearson M."/>
            <person name="Poon T.W."/>
            <person name="Priest M."/>
            <person name="Roberts A."/>
            <person name="Saif S."/>
            <person name="Shea T."/>
            <person name="Sisk P."/>
            <person name="Sykes S."/>
            <person name="Wortman J."/>
            <person name="Nusbaum C."/>
            <person name="Birren B."/>
        </authorList>
    </citation>
    <scope>NUCLEOTIDE SEQUENCE [LARGE SCALE GENOMIC DNA]</scope>
    <source>
        <strain evidence="2 4">ATCC 43197</strain>
    </source>
</reference>
<gene>
    <name evidence="2" type="ORF">I585_01043</name>
    <name evidence="1" type="ORF">UAI_01111</name>
</gene>
<dbReference type="EMBL" id="ASWA01000002">
    <property type="protein sequence ID" value="EOT69577.1"/>
    <property type="molecule type" value="Genomic_DNA"/>
</dbReference>
<dbReference type="PATRIC" id="fig|1158601.3.peg.1084"/>
<dbReference type="Proteomes" id="UP000014148">
    <property type="component" value="Unassembled WGS sequence"/>
</dbReference>
<dbReference type="Proteomes" id="UP000013783">
    <property type="component" value="Unassembled WGS sequence"/>
</dbReference>
<accession>R2P9W4</accession>
<dbReference type="eggNOG" id="ENOG5030RYP">
    <property type="taxonomic scope" value="Bacteria"/>
</dbReference>
<dbReference type="EMBL" id="AJAK01000007">
    <property type="protein sequence ID" value="EOH81067.1"/>
    <property type="molecule type" value="Genomic_DNA"/>
</dbReference>
<sequence length="240" mass="28538">MAVKPLNERQLFRMKRENLEKRINQYYAETHDSEAVLEYGMAVLVRNAIVMEDYSFICKDLIREIFLIGEPSKKMQDYCLYFYDYFDYSDWEVVRKRLFKHKAEFSELTRPIRALTKLVRAAAAPTFDTVDDILTMITKNDTEERKANAFANKDRYTFLYKSFFEDANGKKHNLTFRHADISKSDEEFYSLLEILTKLTIFEKDGTRRFTEIVWDDCQKVTKFLIYSSKLDDKEKSALAE</sequence>
<evidence type="ECO:0000313" key="4">
    <source>
        <dbReference type="Proteomes" id="UP000014148"/>
    </source>
</evidence>
<organism evidence="1 3">
    <name type="scientific">Enterococcus malodoratus ATCC 43197</name>
    <dbReference type="NCBI Taxonomy" id="1158601"/>
    <lineage>
        <taxon>Bacteria</taxon>
        <taxon>Bacillati</taxon>
        <taxon>Bacillota</taxon>
        <taxon>Bacilli</taxon>
        <taxon>Lactobacillales</taxon>
        <taxon>Enterococcaceae</taxon>
        <taxon>Enterococcus</taxon>
    </lineage>
</organism>
<dbReference type="OrthoDB" id="2193360at2"/>
<dbReference type="AlphaFoldDB" id="R2P9W4"/>
<comment type="caution">
    <text evidence="1">The sequence shown here is derived from an EMBL/GenBank/DDBJ whole genome shotgun (WGS) entry which is preliminary data.</text>
</comment>
<proteinExistence type="predicted"/>
<name>R2P9W4_9ENTE</name>
<evidence type="ECO:0000313" key="1">
    <source>
        <dbReference type="EMBL" id="EOH81067.1"/>
    </source>
</evidence>
<dbReference type="RefSeq" id="WP_010739982.1">
    <property type="nucleotide sequence ID" value="NZ_KB946249.1"/>
</dbReference>
<evidence type="ECO:0000313" key="3">
    <source>
        <dbReference type="Proteomes" id="UP000013783"/>
    </source>
</evidence>
<keyword evidence="4" id="KW-1185">Reference proteome</keyword>